<dbReference type="InterPro" id="IPR055342">
    <property type="entry name" value="MreC_beta-barrel_core"/>
</dbReference>
<comment type="similarity">
    <text evidence="1">Belongs to the MreC family.</text>
</comment>
<gene>
    <name evidence="7" type="ORF">HMPREF0665_00867</name>
</gene>
<keyword evidence="5" id="KW-0472">Membrane</keyword>
<evidence type="ECO:0000256" key="1">
    <source>
        <dbReference type="ARBA" id="ARBA00009369"/>
    </source>
</evidence>
<dbReference type="Gene3D" id="2.40.10.340">
    <property type="entry name" value="Rod shape-determining protein MreC, domain 1"/>
    <property type="match status" value="1"/>
</dbReference>
<feature type="domain" description="Rod shape-determining protein MreC beta-barrel core" evidence="6">
    <location>
        <begin position="117"/>
        <end position="263"/>
    </location>
</feature>
<dbReference type="RefSeq" id="WP_004377112.1">
    <property type="nucleotide sequence ID" value="NZ_GL349565.1"/>
</dbReference>
<evidence type="ECO:0000256" key="2">
    <source>
        <dbReference type="ARBA" id="ARBA00013855"/>
    </source>
</evidence>
<dbReference type="AlphaFoldDB" id="D7NBG6"/>
<dbReference type="Proteomes" id="UP000003805">
    <property type="component" value="Unassembled WGS sequence"/>
</dbReference>
<feature type="transmembrane region" description="Helical" evidence="5">
    <location>
        <begin position="12"/>
        <end position="31"/>
    </location>
</feature>
<dbReference type="GO" id="GO:0005886">
    <property type="term" value="C:plasma membrane"/>
    <property type="evidence" value="ECO:0007669"/>
    <property type="project" value="TreeGrafter"/>
</dbReference>
<keyword evidence="5" id="KW-0812">Transmembrane</keyword>
<dbReference type="PANTHER" id="PTHR34138:SF1">
    <property type="entry name" value="CELL SHAPE-DETERMINING PROTEIN MREC"/>
    <property type="match status" value="1"/>
</dbReference>
<keyword evidence="8" id="KW-1185">Reference proteome</keyword>
<dbReference type="EMBL" id="GL349565">
    <property type="protein sequence ID" value="EFI49126.1"/>
    <property type="molecule type" value="Genomic_DNA"/>
</dbReference>
<evidence type="ECO:0000259" key="6">
    <source>
        <dbReference type="Pfam" id="PF04085"/>
    </source>
</evidence>
<dbReference type="Gene3D" id="2.40.10.350">
    <property type="entry name" value="Rod shape-determining protein MreC, domain 2"/>
    <property type="match status" value="1"/>
</dbReference>
<keyword evidence="3" id="KW-0133">Cell shape</keyword>
<protein>
    <recommendedName>
        <fullName evidence="2">Cell shape-determining protein MreC</fullName>
    </recommendedName>
    <alternativeName>
        <fullName evidence="4">Cell shape protein MreC</fullName>
    </alternativeName>
</protein>
<evidence type="ECO:0000313" key="8">
    <source>
        <dbReference type="Proteomes" id="UP000003805"/>
    </source>
</evidence>
<accession>D7NBG6</accession>
<proteinExistence type="inferred from homology"/>
<dbReference type="InterPro" id="IPR042175">
    <property type="entry name" value="Cell/Rod_MreC_2"/>
</dbReference>
<organism evidence="7 8">
    <name type="scientific">Segatella oris C735</name>
    <dbReference type="NCBI Taxonomy" id="563008"/>
    <lineage>
        <taxon>Bacteria</taxon>
        <taxon>Pseudomonadati</taxon>
        <taxon>Bacteroidota</taxon>
        <taxon>Bacteroidia</taxon>
        <taxon>Bacteroidales</taxon>
        <taxon>Prevotellaceae</taxon>
        <taxon>Segatella</taxon>
    </lineage>
</organism>
<keyword evidence="5" id="KW-1133">Transmembrane helix</keyword>
<dbReference type="Pfam" id="PF04085">
    <property type="entry name" value="MreC"/>
    <property type="match status" value="1"/>
</dbReference>
<dbReference type="eggNOG" id="COG1792">
    <property type="taxonomic scope" value="Bacteria"/>
</dbReference>
<dbReference type="InterPro" id="IPR042177">
    <property type="entry name" value="Cell/Rod_1"/>
</dbReference>
<dbReference type="PANTHER" id="PTHR34138">
    <property type="entry name" value="CELL SHAPE-DETERMINING PROTEIN MREC"/>
    <property type="match status" value="1"/>
</dbReference>
<reference evidence="7 8" key="1">
    <citation type="submission" date="2010-02" db="EMBL/GenBank/DDBJ databases">
        <title>The Genome Sequence of Prevotella oris strain C735.</title>
        <authorList>
            <consortium name="The Broad Institute Genome Sequencing Platform"/>
            <person name="Ward D."/>
            <person name="Feldgarden M."/>
            <person name="Earl A."/>
            <person name="Young S.K."/>
            <person name="Zeng Q."/>
            <person name="Koehrsen M."/>
            <person name="Alvarado L."/>
            <person name="Berlin A."/>
            <person name="Bochicchio J."/>
            <person name="Borenstein D."/>
            <person name="Chapman S.B."/>
            <person name="Chen Z."/>
            <person name="Engels R."/>
            <person name="Freedman E."/>
            <person name="Gellesch M."/>
            <person name="Goldberg J."/>
            <person name="Griggs A."/>
            <person name="Gujja S."/>
            <person name="Heilman E."/>
            <person name="Heiman D."/>
            <person name="Hepburn T."/>
            <person name="Howarth C."/>
            <person name="Jen D."/>
            <person name="Larson L."/>
            <person name="Mehta T."/>
            <person name="Park D."/>
            <person name="Pearson M."/>
            <person name="Roberts A."/>
            <person name="Saif S."/>
            <person name="Shea T."/>
            <person name="Shenoy N."/>
            <person name="Sisk P."/>
            <person name="Stolte C."/>
            <person name="Sykes S."/>
            <person name="Thomson T."/>
            <person name="Walk T."/>
            <person name="White J."/>
            <person name="Yandava C."/>
            <person name="Sibley C.D."/>
            <person name="Field T.R."/>
            <person name="Grinwis M."/>
            <person name="Eshaghurshan C.S."/>
            <person name="Surette M.G."/>
            <person name="Haas B."/>
            <person name="Nusbaum C."/>
            <person name="Birren B."/>
        </authorList>
    </citation>
    <scope>NUCLEOTIDE SEQUENCE [LARGE SCALE GENOMIC DNA]</scope>
    <source>
        <strain evidence="7 8">C735</strain>
    </source>
</reference>
<dbReference type="HOGENOM" id="CLU_042663_5_0_10"/>
<evidence type="ECO:0000256" key="4">
    <source>
        <dbReference type="ARBA" id="ARBA00032089"/>
    </source>
</evidence>
<sequence>MRNLLDFLVKYSYWFLFFVLEAVSFVLLFQFNSYQGSVWFSSANAVAGKLYETTSAVESYFQLSKINTELTQRNLYLEQRLCKLEKEKSDSVADSTTENSLLLKSLQPYRLISAQVVNMKWGRKDNLLTIDKGEADGIKKDMGVVCGTGIVGIVYLTSAHYSIVIPVLNSQSNISCVIQGRGYFGYLHWTGGDISEAYVDDVPRHAHFKLYENVVTSGYSSVFPAGIMVGKILHVYNSADQMSYRLRVKLSTDFGRLRDVCVVDNTALSEQIEVMRAAEDSIRMKEAGKAN</sequence>
<name>D7NBG6_9BACT</name>
<dbReference type="InterPro" id="IPR007221">
    <property type="entry name" value="MreC"/>
</dbReference>
<evidence type="ECO:0000256" key="3">
    <source>
        <dbReference type="ARBA" id="ARBA00022960"/>
    </source>
</evidence>
<dbReference type="NCBIfam" id="NF010532">
    <property type="entry name" value="PRK13922.9-3"/>
    <property type="match status" value="1"/>
</dbReference>
<evidence type="ECO:0000313" key="7">
    <source>
        <dbReference type="EMBL" id="EFI49126.1"/>
    </source>
</evidence>
<evidence type="ECO:0000256" key="5">
    <source>
        <dbReference type="SAM" id="Phobius"/>
    </source>
</evidence>
<dbReference type="GO" id="GO:0008360">
    <property type="term" value="P:regulation of cell shape"/>
    <property type="evidence" value="ECO:0007669"/>
    <property type="project" value="UniProtKB-KW"/>
</dbReference>